<organism evidence="1">
    <name type="scientific">marine sediment metagenome</name>
    <dbReference type="NCBI Taxonomy" id="412755"/>
    <lineage>
        <taxon>unclassified sequences</taxon>
        <taxon>metagenomes</taxon>
        <taxon>ecological metagenomes</taxon>
    </lineage>
</organism>
<protein>
    <submittedName>
        <fullName evidence="1">Uncharacterized protein</fullName>
    </submittedName>
</protein>
<name>X0UDZ3_9ZZZZ</name>
<evidence type="ECO:0000313" key="1">
    <source>
        <dbReference type="EMBL" id="GAF86715.1"/>
    </source>
</evidence>
<reference evidence="1" key="1">
    <citation type="journal article" date="2014" name="Front. Microbiol.">
        <title>High frequency of phylogenetically diverse reductive dehalogenase-homologous genes in deep subseafloor sedimentary metagenomes.</title>
        <authorList>
            <person name="Kawai M."/>
            <person name="Futagami T."/>
            <person name="Toyoda A."/>
            <person name="Takaki Y."/>
            <person name="Nishi S."/>
            <person name="Hori S."/>
            <person name="Arai W."/>
            <person name="Tsubouchi T."/>
            <person name="Morono Y."/>
            <person name="Uchiyama I."/>
            <person name="Ito T."/>
            <person name="Fujiyama A."/>
            <person name="Inagaki F."/>
            <person name="Takami H."/>
        </authorList>
    </citation>
    <scope>NUCLEOTIDE SEQUENCE</scope>
    <source>
        <strain evidence="1">Expedition CK06-06</strain>
    </source>
</reference>
<dbReference type="InterPro" id="IPR011250">
    <property type="entry name" value="OMP/PagP_B-barrel"/>
</dbReference>
<proteinExistence type="predicted"/>
<feature type="non-terminal residue" evidence="1">
    <location>
        <position position="1"/>
    </location>
</feature>
<dbReference type="EMBL" id="BARS01015039">
    <property type="protein sequence ID" value="GAF86715.1"/>
    <property type="molecule type" value="Genomic_DNA"/>
</dbReference>
<sequence length="66" mass="7635">SGIDFLIGVGVGVTVWKNLHLRFEAQAFRTKDELLGLDLETVDDLEARFDAFLLEAHWRFGDQWQQ</sequence>
<comment type="caution">
    <text evidence="1">The sequence shown here is derived from an EMBL/GenBank/DDBJ whole genome shotgun (WGS) entry which is preliminary data.</text>
</comment>
<accession>X0UDZ3</accession>
<gene>
    <name evidence="1" type="ORF">S01H1_24964</name>
</gene>
<dbReference type="AlphaFoldDB" id="X0UDZ3"/>
<dbReference type="SUPFAM" id="SSF56925">
    <property type="entry name" value="OMPA-like"/>
    <property type="match status" value="1"/>
</dbReference>